<accession>A0A9Q4DS69</accession>
<proteinExistence type="predicted"/>
<gene>
    <name evidence="1" type="ORF">MOC45_21240</name>
</gene>
<dbReference type="AlphaFoldDB" id="A0A9Q4DS69"/>
<sequence length="132" mass="15156">MNNRPRMNYRNIDKVQNNRIAANLSNVGDLAHRRRGSGSKWYAKGDTISSMFLVEAKDKATPSKQRTIHKDTFDKLKLESIEENKIPLYIVGFGDGRDFIIMDDLDFYGLVDRLISAETELAELKSKEEEQC</sequence>
<comment type="caution">
    <text evidence="1">The sequence shown here is derived from an EMBL/GenBank/DDBJ whole genome shotgun (WGS) entry which is preliminary data.</text>
</comment>
<protein>
    <submittedName>
        <fullName evidence="1">Uncharacterized protein</fullName>
    </submittedName>
</protein>
<reference evidence="1" key="1">
    <citation type="submission" date="2022-02" db="EMBL/GenBank/DDBJ databases">
        <title>Crop Bioprotection Bacillus Genome Sequencing.</title>
        <authorList>
            <person name="Dunlap C."/>
        </authorList>
    </citation>
    <scope>NUCLEOTIDE SEQUENCE</scope>
    <source>
        <strain evidence="1">M18B4</strain>
    </source>
</reference>
<evidence type="ECO:0000313" key="1">
    <source>
        <dbReference type="EMBL" id="MCY8123069.1"/>
    </source>
</evidence>
<name>A0A9Q4DS69_BACSC</name>
<dbReference type="EMBL" id="JALANJ010000053">
    <property type="protein sequence ID" value="MCY8123069.1"/>
    <property type="molecule type" value="Genomic_DNA"/>
</dbReference>
<evidence type="ECO:0000313" key="2">
    <source>
        <dbReference type="Proteomes" id="UP001070352"/>
    </source>
</evidence>
<dbReference type="Proteomes" id="UP001070352">
    <property type="component" value="Unassembled WGS sequence"/>
</dbReference>
<organism evidence="1 2">
    <name type="scientific">Bacillus spizizenii</name>
    <name type="common">Bacillus subtilis subsp. spizizenii</name>
    <dbReference type="NCBI Taxonomy" id="96241"/>
    <lineage>
        <taxon>Bacteria</taxon>
        <taxon>Bacillati</taxon>
        <taxon>Bacillota</taxon>
        <taxon>Bacilli</taxon>
        <taxon>Bacillales</taxon>
        <taxon>Bacillaceae</taxon>
        <taxon>Bacillus</taxon>
    </lineage>
</organism>